<dbReference type="Proteomes" id="UP000078492">
    <property type="component" value="Unassembled WGS sequence"/>
</dbReference>
<evidence type="ECO:0000313" key="1">
    <source>
        <dbReference type="EMBL" id="KYN10041.1"/>
    </source>
</evidence>
<accession>A0A151ISY7</accession>
<dbReference type="AlphaFoldDB" id="A0A151ISY7"/>
<name>A0A151ISY7_9HYME</name>
<feature type="non-terminal residue" evidence="1">
    <location>
        <position position="1"/>
    </location>
</feature>
<evidence type="ECO:0000313" key="2">
    <source>
        <dbReference type="Proteomes" id="UP000078492"/>
    </source>
</evidence>
<keyword evidence="2" id="KW-1185">Reference proteome</keyword>
<proteinExistence type="predicted"/>
<reference evidence="1 2" key="1">
    <citation type="submission" date="2015-09" db="EMBL/GenBank/DDBJ databases">
        <title>Trachymyrmex cornetzi WGS genome.</title>
        <authorList>
            <person name="Nygaard S."/>
            <person name="Hu H."/>
            <person name="Boomsma J."/>
            <person name="Zhang G."/>
        </authorList>
    </citation>
    <scope>NUCLEOTIDE SEQUENCE [LARGE SCALE GENOMIC DNA]</scope>
    <source>
        <strain evidence="1">Tcor2-1</strain>
        <tissue evidence="1">Whole body</tissue>
    </source>
</reference>
<protein>
    <submittedName>
        <fullName evidence="1">Uncharacterized protein</fullName>
    </submittedName>
</protein>
<sequence length="61" mass="6839">EEQLHSGGNCIEKLSYISKFTHNKFTGRSLSNEGVKKVRNNIIKLQSLIHNQLSSTKVAVI</sequence>
<gene>
    <name evidence="1" type="ORF">ALC57_17836</name>
</gene>
<dbReference type="EMBL" id="KQ981047">
    <property type="protein sequence ID" value="KYN10041.1"/>
    <property type="molecule type" value="Genomic_DNA"/>
</dbReference>
<organism evidence="1 2">
    <name type="scientific">Trachymyrmex cornetzi</name>
    <dbReference type="NCBI Taxonomy" id="471704"/>
    <lineage>
        <taxon>Eukaryota</taxon>
        <taxon>Metazoa</taxon>
        <taxon>Ecdysozoa</taxon>
        <taxon>Arthropoda</taxon>
        <taxon>Hexapoda</taxon>
        <taxon>Insecta</taxon>
        <taxon>Pterygota</taxon>
        <taxon>Neoptera</taxon>
        <taxon>Endopterygota</taxon>
        <taxon>Hymenoptera</taxon>
        <taxon>Apocrita</taxon>
        <taxon>Aculeata</taxon>
        <taxon>Formicoidea</taxon>
        <taxon>Formicidae</taxon>
        <taxon>Myrmicinae</taxon>
        <taxon>Trachymyrmex</taxon>
    </lineage>
</organism>